<evidence type="ECO:0000313" key="1">
    <source>
        <dbReference type="EMBL" id="KAJ1720116.1"/>
    </source>
</evidence>
<gene>
    <name evidence="1" type="ORF">LPJ53_005214</name>
</gene>
<accession>A0A9W8CQ31</accession>
<evidence type="ECO:0000313" key="2">
    <source>
        <dbReference type="Proteomes" id="UP001149813"/>
    </source>
</evidence>
<protein>
    <submittedName>
        <fullName evidence="1">Uncharacterized protein</fullName>
    </submittedName>
</protein>
<sequence>MNRNVLAAARQLGRRPASSTYGLVHLAQREHPGAVQQSIAQGLCQTQRIKAHVRAKVAHRHGLSLGTQSHAQQLQQALSSSDFARLALVLERMLQEHVRVGRPTHVADGQLDECAGRVLVRVLGERKPERERAAVEAAARCLVEIGWRVGRAEGLVWPALGMAVAERAEDSREYGRWLTLLRWPAGDTALARRLLGAPGVGARMLDDLFASALRVGVAADVAAAFYCAALTVHGRVPEQIARELSANHRNIMAESAELRDVGRTLAALAHVHVAQGDHGRLAECLARFAPATASAGWPLGALAQAVGAMHAQGGGAATADACLRVLACVACNERAEFIRVVAELPVFRQRALRIALLGDELEIRRAHKHVPLTRFFVPRLFLHLNDSLVRQMVLRYFSAEGELGVERKFVRRAREAGMLAYRLRSPRPMLWLLQNAGGVDNCQQALRRLDALARTVGEHWMEEHVGEYAAGSRRSSGAYGRCMGRCAGFRDMLLRTYLRLGVEPSAAALEALYESSARNEWRLAAAVLRQIPHAAVPDHLAFFCALLRRLAPWHPAMQLRLYRRLVAHPSLPEHARVSLTVDVLREYLGHGHFYNQGFFRLERSLVGVRACLPGEFGNVLWPRVWALHMFLRRRRLVPRYTLYPWLLGVCKDDGMRRLHATPIPSRERQRELGVQSDLA</sequence>
<feature type="non-terminal residue" evidence="1">
    <location>
        <position position="679"/>
    </location>
</feature>
<comment type="caution">
    <text evidence="1">The sequence shown here is derived from an EMBL/GenBank/DDBJ whole genome shotgun (WGS) entry which is preliminary data.</text>
</comment>
<dbReference type="AlphaFoldDB" id="A0A9W8CQ31"/>
<dbReference type="Proteomes" id="UP001149813">
    <property type="component" value="Unassembled WGS sequence"/>
</dbReference>
<keyword evidence="2" id="KW-1185">Reference proteome</keyword>
<reference evidence="1" key="1">
    <citation type="submission" date="2022-07" db="EMBL/GenBank/DDBJ databases">
        <title>Phylogenomic reconstructions and comparative analyses of Kickxellomycotina fungi.</title>
        <authorList>
            <person name="Reynolds N.K."/>
            <person name="Stajich J.E."/>
            <person name="Barry K."/>
            <person name="Grigoriev I.V."/>
            <person name="Crous P."/>
            <person name="Smith M.E."/>
        </authorList>
    </citation>
    <scope>NUCLEOTIDE SEQUENCE</scope>
    <source>
        <strain evidence="1">NBRC 32514</strain>
    </source>
</reference>
<proteinExistence type="predicted"/>
<dbReference type="OrthoDB" id="5567923at2759"/>
<name>A0A9W8CQ31_9FUNG</name>
<organism evidence="1 2">
    <name type="scientific">Coemansia erecta</name>
    <dbReference type="NCBI Taxonomy" id="147472"/>
    <lineage>
        <taxon>Eukaryota</taxon>
        <taxon>Fungi</taxon>
        <taxon>Fungi incertae sedis</taxon>
        <taxon>Zoopagomycota</taxon>
        <taxon>Kickxellomycotina</taxon>
        <taxon>Kickxellomycetes</taxon>
        <taxon>Kickxellales</taxon>
        <taxon>Kickxellaceae</taxon>
        <taxon>Coemansia</taxon>
    </lineage>
</organism>
<dbReference type="EMBL" id="JANBOJ010000295">
    <property type="protein sequence ID" value="KAJ1720116.1"/>
    <property type="molecule type" value="Genomic_DNA"/>
</dbReference>